<sequence length="52" mass="5776">MAARGLQRTGGIMRVRARKGKRLREEGWQRGDGGRIARTEAEAGLRCYASSQ</sequence>
<name>N1MUP1_9SPHN</name>
<gene>
    <name evidence="1" type="ORF">EBBID32_37130</name>
</gene>
<dbReference type="RefSeq" id="WP_006963215.1">
    <property type="nucleotide sequence ID" value="NZ_CAVK010000194.1"/>
</dbReference>
<reference evidence="2" key="2">
    <citation type="submission" date="2013-04" db="EMBL/GenBank/DDBJ databases">
        <title>Bisphenol A degrading Sphingobium sp. strain BiD32.</title>
        <authorList>
            <person name="Nielsen J.L."/>
            <person name="Zhou N.A."/>
            <person name="Kjeldal H."/>
        </authorList>
    </citation>
    <scope>NUCLEOTIDE SEQUENCE [LARGE SCALE GENOMIC DNA]</scope>
    <source>
        <strain evidence="2">BiD32</strain>
    </source>
</reference>
<evidence type="ECO:0000313" key="1">
    <source>
        <dbReference type="EMBL" id="CCW19347.1"/>
    </source>
</evidence>
<accession>N1MUP1</accession>
<dbReference type="AlphaFoldDB" id="N1MUP1"/>
<dbReference type="Proteomes" id="UP000013201">
    <property type="component" value="Unassembled WGS sequence"/>
</dbReference>
<protein>
    <submittedName>
        <fullName evidence="1">Uncharacterized protein</fullName>
    </submittedName>
</protein>
<evidence type="ECO:0000313" key="2">
    <source>
        <dbReference type="Proteomes" id="UP000013201"/>
    </source>
</evidence>
<dbReference type="EMBL" id="CAVK010000194">
    <property type="protein sequence ID" value="CCW19347.1"/>
    <property type="molecule type" value="Genomic_DNA"/>
</dbReference>
<comment type="caution">
    <text evidence="1">The sequence shown here is derived from an EMBL/GenBank/DDBJ whole genome shotgun (WGS) entry which is preliminary data.</text>
</comment>
<proteinExistence type="predicted"/>
<keyword evidence="2" id="KW-1185">Reference proteome</keyword>
<reference evidence="1 2" key="1">
    <citation type="submission" date="2013-03" db="EMBL/GenBank/DDBJ databases">
        <authorList>
            <person name="Le V."/>
        </authorList>
    </citation>
    <scope>NUCLEOTIDE SEQUENCE [LARGE SCALE GENOMIC DNA]</scope>
    <source>
        <strain evidence="1 2">BiD32</strain>
    </source>
</reference>
<organism evidence="1 2">
    <name type="scientific">Sphingobium indicum BiD32</name>
    <dbReference type="NCBI Taxonomy" id="1301087"/>
    <lineage>
        <taxon>Bacteria</taxon>
        <taxon>Pseudomonadati</taxon>
        <taxon>Pseudomonadota</taxon>
        <taxon>Alphaproteobacteria</taxon>
        <taxon>Sphingomonadales</taxon>
        <taxon>Sphingomonadaceae</taxon>
        <taxon>Sphingobium</taxon>
    </lineage>
</organism>